<evidence type="ECO:0000259" key="2">
    <source>
        <dbReference type="PROSITE" id="PS51819"/>
    </source>
</evidence>
<feature type="region of interest" description="Disordered" evidence="1">
    <location>
        <begin position="194"/>
        <end position="215"/>
    </location>
</feature>
<dbReference type="InterPro" id="IPR029068">
    <property type="entry name" value="Glyas_Bleomycin-R_OHBP_Dase"/>
</dbReference>
<dbReference type="InterPro" id="IPR004360">
    <property type="entry name" value="Glyas_Fos-R_dOase_dom"/>
</dbReference>
<evidence type="ECO:0000256" key="1">
    <source>
        <dbReference type="SAM" id="MobiDB-lite"/>
    </source>
</evidence>
<gene>
    <name evidence="3" type="ORF">AB0887_17605</name>
</gene>
<organism evidence="3 4">
    <name type="scientific">Streptomyces huasconensis</name>
    <dbReference type="NCBI Taxonomy" id="1854574"/>
    <lineage>
        <taxon>Bacteria</taxon>
        <taxon>Bacillati</taxon>
        <taxon>Actinomycetota</taxon>
        <taxon>Actinomycetes</taxon>
        <taxon>Kitasatosporales</taxon>
        <taxon>Streptomycetaceae</taxon>
        <taxon>Streptomyces</taxon>
    </lineage>
</organism>
<proteinExistence type="predicted"/>
<keyword evidence="4" id="KW-1185">Reference proteome</keyword>
<evidence type="ECO:0000313" key="3">
    <source>
        <dbReference type="EMBL" id="MEW2363751.1"/>
    </source>
</evidence>
<protein>
    <submittedName>
        <fullName evidence="3">VOC family protein</fullName>
    </submittedName>
</protein>
<comment type="caution">
    <text evidence="3">The sequence shown here is derived from an EMBL/GenBank/DDBJ whole genome shotgun (WGS) entry which is preliminary data.</text>
</comment>
<dbReference type="PROSITE" id="PS51819">
    <property type="entry name" value="VOC"/>
    <property type="match status" value="2"/>
</dbReference>
<dbReference type="Gene3D" id="3.10.180.10">
    <property type="entry name" value="2,3-Dihydroxybiphenyl 1,2-Dioxygenase, domain 1"/>
    <property type="match status" value="2"/>
</dbReference>
<reference evidence="3 4" key="1">
    <citation type="submission" date="2024-06" db="EMBL/GenBank/DDBJ databases">
        <title>The Natural Products Discovery Center: Release of the First 8490 Sequenced Strains for Exploring Actinobacteria Biosynthetic Diversity.</title>
        <authorList>
            <person name="Kalkreuter E."/>
            <person name="Kautsar S.A."/>
            <person name="Yang D."/>
            <person name="Bader C.D."/>
            <person name="Teijaro C.N."/>
            <person name="Fluegel L."/>
            <person name="Davis C.M."/>
            <person name="Simpson J.R."/>
            <person name="Lauterbach L."/>
            <person name="Steele A.D."/>
            <person name="Gui C."/>
            <person name="Meng S."/>
            <person name="Li G."/>
            <person name="Viehrig K."/>
            <person name="Ye F."/>
            <person name="Su P."/>
            <person name="Kiefer A.F."/>
            <person name="Nichols A."/>
            <person name="Cepeda A.J."/>
            <person name="Yan W."/>
            <person name="Fan B."/>
            <person name="Jiang Y."/>
            <person name="Adhikari A."/>
            <person name="Zheng C.-J."/>
            <person name="Schuster L."/>
            <person name="Cowan T.M."/>
            <person name="Smanski M.J."/>
            <person name="Chevrette M.G."/>
            <person name="De Carvalho L.P.S."/>
            <person name="Shen B."/>
        </authorList>
    </citation>
    <scope>NUCLEOTIDE SEQUENCE [LARGE SCALE GENOMIC DNA]</scope>
    <source>
        <strain evidence="3 4">NPDC047833</strain>
    </source>
</reference>
<feature type="domain" description="VOC" evidence="2">
    <location>
        <begin position="150"/>
        <end position="275"/>
    </location>
</feature>
<name>A0ABV3LWA9_9ACTN</name>
<feature type="domain" description="VOC" evidence="2">
    <location>
        <begin position="16"/>
        <end position="136"/>
    </location>
</feature>
<accession>A0ABV3LWA9</accession>
<dbReference type="EMBL" id="JBEYRS010000006">
    <property type="protein sequence ID" value="MEW2363751.1"/>
    <property type="molecule type" value="Genomic_DNA"/>
</dbReference>
<dbReference type="Pfam" id="PF00903">
    <property type="entry name" value="Glyoxalase"/>
    <property type="match status" value="2"/>
</dbReference>
<dbReference type="PANTHER" id="PTHR33993">
    <property type="entry name" value="GLYOXALASE-RELATED"/>
    <property type="match status" value="1"/>
</dbReference>
<sequence>MDYAEQDAAGGYAEGVPCWVDAMLPDVEGGKRFYGELFGWAFAERAGAGAGAGSAYGQYTLAHSDGLPVAALAPKTDGRMPTVWTVYLATPDAAALAERVRRAGGSMVREPMPVGPAGTVGLAADPEGAVFGIWQGGTHQGFGKQREPGSYCWTEVYSRDKDRVDSFYEGVFGYGGFDLDLDGVPFRTWSPPGAEAGPETAIGGRSLMSPATDGYSTPETPPHFLVYFNVTDADATAAAVTRLGGRVQMPPHDIPYGRVAVLRDNQGATFAVLQD</sequence>
<dbReference type="InterPro" id="IPR052164">
    <property type="entry name" value="Anthracycline_SecMetBiosynth"/>
</dbReference>
<dbReference type="Proteomes" id="UP001553843">
    <property type="component" value="Unassembled WGS sequence"/>
</dbReference>
<dbReference type="SUPFAM" id="SSF54593">
    <property type="entry name" value="Glyoxalase/Bleomycin resistance protein/Dihydroxybiphenyl dioxygenase"/>
    <property type="match status" value="2"/>
</dbReference>
<evidence type="ECO:0000313" key="4">
    <source>
        <dbReference type="Proteomes" id="UP001553843"/>
    </source>
</evidence>
<dbReference type="InterPro" id="IPR037523">
    <property type="entry name" value="VOC_core"/>
</dbReference>
<dbReference type="PANTHER" id="PTHR33993:SF10">
    <property type="entry name" value="CONSERVED PROTEIN"/>
    <property type="match status" value="1"/>
</dbReference>
<dbReference type="RefSeq" id="WP_359779346.1">
    <property type="nucleotide sequence ID" value="NZ_JBEYRR010000006.1"/>
</dbReference>
<dbReference type="CDD" id="cd07247">
    <property type="entry name" value="SgaA_N_like"/>
    <property type="match status" value="1"/>
</dbReference>